<comment type="caution">
    <text evidence="3">The sequence shown here is derived from an EMBL/GenBank/DDBJ whole genome shotgun (WGS) entry which is preliminary data.</text>
</comment>
<accession>A0ABR0K105</accession>
<evidence type="ECO:0000256" key="1">
    <source>
        <dbReference type="SAM" id="MobiDB-lite"/>
    </source>
</evidence>
<feature type="region of interest" description="Disordered" evidence="1">
    <location>
        <begin position="515"/>
        <end position="598"/>
    </location>
</feature>
<feature type="compositionally biased region" description="Low complexity" evidence="1">
    <location>
        <begin position="515"/>
        <end position="555"/>
    </location>
</feature>
<dbReference type="EMBL" id="JAVRRG010000132">
    <property type="protein sequence ID" value="KAK5081869.1"/>
    <property type="molecule type" value="Genomic_DNA"/>
</dbReference>
<feature type="compositionally biased region" description="Polar residues" evidence="1">
    <location>
        <begin position="353"/>
        <end position="366"/>
    </location>
</feature>
<name>A0ABR0K105_9EURO</name>
<dbReference type="SMART" id="SM00166">
    <property type="entry name" value="UBX"/>
    <property type="match status" value="1"/>
</dbReference>
<feature type="domain" description="UBX" evidence="2">
    <location>
        <begin position="368"/>
        <end position="460"/>
    </location>
</feature>
<feature type="region of interest" description="Disordered" evidence="1">
    <location>
        <begin position="220"/>
        <end position="370"/>
    </location>
</feature>
<feature type="compositionally biased region" description="Low complexity" evidence="1">
    <location>
        <begin position="285"/>
        <end position="309"/>
    </location>
</feature>
<gene>
    <name evidence="3" type="ORF">LTR24_008071</name>
</gene>
<reference evidence="3 4" key="1">
    <citation type="submission" date="2023-08" db="EMBL/GenBank/DDBJ databases">
        <title>Black Yeasts Isolated from many extreme environments.</title>
        <authorList>
            <person name="Coleine C."/>
            <person name="Stajich J.E."/>
            <person name="Selbmann L."/>
        </authorList>
    </citation>
    <scope>NUCLEOTIDE SEQUENCE [LARGE SCALE GENOMIC DNA]</scope>
    <source>
        <strain evidence="3 4">CCFEE 5885</strain>
    </source>
</reference>
<feature type="compositionally biased region" description="Basic and acidic residues" evidence="1">
    <location>
        <begin position="587"/>
        <end position="598"/>
    </location>
</feature>
<dbReference type="Pfam" id="PF23187">
    <property type="entry name" value="UBX7_N"/>
    <property type="match status" value="1"/>
</dbReference>
<dbReference type="SUPFAM" id="SSF54236">
    <property type="entry name" value="Ubiquitin-like"/>
    <property type="match status" value="1"/>
</dbReference>
<protein>
    <recommendedName>
        <fullName evidence="2">UBX domain-containing protein</fullName>
    </recommendedName>
</protein>
<dbReference type="PANTHER" id="PTHR46424">
    <property type="entry name" value="UBX DOMAIN-CONTAINING PROTEIN 4"/>
    <property type="match status" value="1"/>
</dbReference>
<organism evidence="3 4">
    <name type="scientific">Lithohypha guttulata</name>
    <dbReference type="NCBI Taxonomy" id="1690604"/>
    <lineage>
        <taxon>Eukaryota</taxon>
        <taxon>Fungi</taxon>
        <taxon>Dikarya</taxon>
        <taxon>Ascomycota</taxon>
        <taxon>Pezizomycotina</taxon>
        <taxon>Eurotiomycetes</taxon>
        <taxon>Chaetothyriomycetidae</taxon>
        <taxon>Chaetothyriales</taxon>
        <taxon>Trichomeriaceae</taxon>
        <taxon>Lithohypha</taxon>
    </lineage>
</organism>
<dbReference type="PROSITE" id="PS50033">
    <property type="entry name" value="UBX"/>
    <property type="match status" value="1"/>
</dbReference>
<feature type="compositionally biased region" description="Basic and acidic residues" evidence="1">
    <location>
        <begin position="315"/>
        <end position="348"/>
    </location>
</feature>
<evidence type="ECO:0000313" key="3">
    <source>
        <dbReference type="EMBL" id="KAK5081869.1"/>
    </source>
</evidence>
<feature type="compositionally biased region" description="Low complexity" evidence="1">
    <location>
        <begin position="238"/>
        <end position="253"/>
    </location>
</feature>
<dbReference type="InterPro" id="IPR029071">
    <property type="entry name" value="Ubiquitin-like_domsf"/>
</dbReference>
<feature type="compositionally biased region" description="Polar residues" evidence="1">
    <location>
        <begin position="258"/>
        <end position="284"/>
    </location>
</feature>
<keyword evidence="4" id="KW-1185">Reference proteome</keyword>
<sequence length="598" mass="63268">MTDTESVFEDGENLQSAIAKALQEKKALLCFVCDDGDESAQWEGALLDLRIRDKLRSATVALRLKAGSEQAGYLNAVCPVQSCPAVIVIFNAQVVANYQHGETSLEQLQQQLGRKYGTPTEGDQISPSAKPAIPGYIDLPSSEGRMRLPNNAYDHFRKLTEQYVSSGVSGKGLLQIQLTLLESLNIDVVNAAVKAIREQADTTMEPDLPEEVTDRLLNSPASKMKGSATPSNEPPAAPSSSNASISALSPSESRAPQPASNTRPPQPQPASLSHSQSQPQAQRNSTPQSPHTTTASPTSSSSAQSQRTAYIASQKHAETERTRIKSQIEADKKARREADRQVREEALAHARRTQLSELRKANSTTSDPKHTDVRIQVRLFDGATIRSSFTAEATIANDVRPWVDGEVRQKAAAAGGQGAGGQPYNLKLILTPLPTRQIEAGEEDKALSDVEGVKGSATMVMVPVQGYVESYSGASGGVAGTVQNVVGTGVGLVGSAAGMLFGGIGRLLGAGAALPRQQQQGNAPSASGEGNGAAASRSQAAGNSGSGSARANTGRVRTLADQRQDEEDEQKKRGTQLYNGMGLNVQPRKDNEDDQGGK</sequence>
<proteinExistence type="predicted"/>
<evidence type="ECO:0000259" key="2">
    <source>
        <dbReference type="PROSITE" id="PS50033"/>
    </source>
</evidence>
<dbReference type="Pfam" id="PF00789">
    <property type="entry name" value="UBX"/>
    <property type="match status" value="1"/>
</dbReference>
<dbReference type="Gene3D" id="3.10.20.90">
    <property type="entry name" value="Phosphatidylinositol 3-kinase Catalytic Subunit, Chain A, domain 1"/>
    <property type="match status" value="1"/>
</dbReference>
<dbReference type="InterPro" id="IPR001012">
    <property type="entry name" value="UBX_dom"/>
</dbReference>
<dbReference type="Proteomes" id="UP001345013">
    <property type="component" value="Unassembled WGS sequence"/>
</dbReference>
<dbReference type="PANTHER" id="PTHR46424:SF1">
    <property type="entry name" value="UBX DOMAIN-CONTAINING PROTEIN 4"/>
    <property type="match status" value="1"/>
</dbReference>
<evidence type="ECO:0000313" key="4">
    <source>
        <dbReference type="Proteomes" id="UP001345013"/>
    </source>
</evidence>